<feature type="compositionally biased region" description="Polar residues" evidence="1">
    <location>
        <begin position="1296"/>
        <end position="1328"/>
    </location>
</feature>
<feature type="region of interest" description="Disordered" evidence="1">
    <location>
        <begin position="790"/>
        <end position="833"/>
    </location>
</feature>
<proteinExistence type="predicted"/>
<feature type="region of interest" description="Disordered" evidence="1">
    <location>
        <begin position="346"/>
        <end position="369"/>
    </location>
</feature>
<comment type="caution">
    <text evidence="2">The sequence shown here is derived from an EMBL/GenBank/DDBJ whole genome shotgun (WGS) entry which is preliminary data.</text>
</comment>
<organism evidence="2 3">
    <name type="scientific">Tilletiaria anomala (strain ATCC 24038 / CBS 436.72 / UBC 951)</name>
    <dbReference type="NCBI Taxonomy" id="1037660"/>
    <lineage>
        <taxon>Eukaryota</taxon>
        <taxon>Fungi</taxon>
        <taxon>Dikarya</taxon>
        <taxon>Basidiomycota</taxon>
        <taxon>Ustilaginomycotina</taxon>
        <taxon>Exobasidiomycetes</taxon>
        <taxon>Georgefischeriales</taxon>
        <taxon>Tilletiariaceae</taxon>
        <taxon>Tilletiaria</taxon>
    </lineage>
</organism>
<feature type="compositionally biased region" description="Low complexity" evidence="1">
    <location>
        <begin position="551"/>
        <end position="565"/>
    </location>
</feature>
<evidence type="ECO:0000256" key="1">
    <source>
        <dbReference type="SAM" id="MobiDB-lite"/>
    </source>
</evidence>
<dbReference type="RefSeq" id="XP_013244014.1">
    <property type="nucleotide sequence ID" value="XM_013388560.1"/>
</dbReference>
<name>A0A066WB42_TILAU</name>
<feature type="compositionally biased region" description="Low complexity" evidence="1">
    <location>
        <begin position="720"/>
        <end position="740"/>
    </location>
</feature>
<feature type="region of interest" description="Disordered" evidence="1">
    <location>
        <begin position="1"/>
        <end position="150"/>
    </location>
</feature>
<dbReference type="GeneID" id="25265958"/>
<accession>A0A066WB42</accession>
<dbReference type="HOGENOM" id="CLU_252949_0_0_1"/>
<feature type="compositionally biased region" description="Polar residues" evidence="1">
    <location>
        <begin position="63"/>
        <end position="75"/>
    </location>
</feature>
<dbReference type="InParanoid" id="A0A066WB42"/>
<feature type="compositionally biased region" description="Polar residues" evidence="1">
    <location>
        <begin position="911"/>
        <end position="933"/>
    </location>
</feature>
<feature type="region of interest" description="Disordered" evidence="1">
    <location>
        <begin position="543"/>
        <end position="578"/>
    </location>
</feature>
<dbReference type="Proteomes" id="UP000027361">
    <property type="component" value="Unassembled WGS sequence"/>
</dbReference>
<protein>
    <submittedName>
        <fullName evidence="2">Uncharacterized protein</fullName>
    </submittedName>
</protein>
<feature type="compositionally biased region" description="Low complexity" evidence="1">
    <location>
        <begin position="415"/>
        <end position="439"/>
    </location>
</feature>
<evidence type="ECO:0000313" key="3">
    <source>
        <dbReference type="Proteomes" id="UP000027361"/>
    </source>
</evidence>
<feature type="region of interest" description="Disordered" evidence="1">
    <location>
        <begin position="1215"/>
        <end position="1344"/>
    </location>
</feature>
<feature type="region of interest" description="Disordered" evidence="1">
    <location>
        <begin position="414"/>
        <end position="439"/>
    </location>
</feature>
<feature type="compositionally biased region" description="Polar residues" evidence="1">
    <location>
        <begin position="350"/>
        <end position="369"/>
    </location>
</feature>
<dbReference type="OMA" id="HSSSITW"/>
<feature type="region of interest" description="Disordered" evidence="1">
    <location>
        <begin position="214"/>
        <end position="312"/>
    </location>
</feature>
<feature type="compositionally biased region" description="Low complexity" evidence="1">
    <location>
        <begin position="1244"/>
        <end position="1261"/>
    </location>
</feature>
<feature type="compositionally biased region" description="Polar residues" evidence="1">
    <location>
        <begin position="940"/>
        <end position="958"/>
    </location>
</feature>
<keyword evidence="3" id="KW-1185">Reference proteome</keyword>
<feature type="compositionally biased region" description="Pro residues" evidence="1">
    <location>
        <begin position="280"/>
        <end position="298"/>
    </location>
</feature>
<gene>
    <name evidence="2" type="ORF">K437DRAFT_267759</name>
</gene>
<sequence>MSMQHPQSLRSRRSFAAATSTAQESPLLSPLMQPRKLAASSHVSTVSRIPLPSLSIHPHHQDQQQMHINSRSAPTSPAHAFRPLASPLRAGPKHPALASATPLPRHASPSPSDLTTSSHDDGSGDDGQDNTVLPIASFHSSLPPPTAPAVGTAAAVTRQAAGAIATADFERWKRYQQGLLLLSPPPSSSPLCDSDAAAAADAASAMRAGDFGHAAKRPDVAHRRPAAAPVARKLTVTTNETLTPSPPRPSSLPRPQSLTCTPQQQRQPRSMPFGSSPAASPAPTPSPTPSPSSRPKPGPGSEARSATLHAGAKSDASVPALAAAAAYAINRPTSVGVRKELETGKELGGITTNTSLNVGPSDSPKATSIATPLQTSRDRAGALPVSKLTPVQAVSPIATSISISSKARSKLFWRSSSSTSPGTATSAQPSSTGASGNAATACPAGLTISSPTNFQHVQSGKAALDPVAAFSNALDLSGISPEGDKSIGVQLSPRPIPVPPFLKETATKSVPNTPLSLRARPLLALSAEPASASARHRLHIALGDRTHSNDTADATGSTATSTFAGWPRQDHDPESANAKGDMNLLQLDTVEASPIRLAGAATLARRAAVADAVLGSGGASGDPPVGIRQRQSSRELPLALAQLERERLQEIESVPVHMPNPASLTQPFGLKGHPERHQFLVEGVTESHRLASDGVQSADCRLTSSPPLRPDVFALLGPQLQRSKSESVSSSSQTPSPQASADRDSSSFFVPRSAGQRSPSNATPLALPARRSLDEKLQCAKNGIARRVNYARPFRKSNPPTEPDAQAQDALPAMTTPTRPLLPMRRSSSTGSIARRIAQRDHTPDQRPIASRRCAMPADTAASSHHRQVRSQSAINDLRPAALSCAAVATATPSSPMILPAVSTPPKAFAQHTSCASSSGENATPGSFDTPSTAPRALTASPSTAMSDTESPRTSMSMSPMQPLAGLASVGPRSIFAKALPKSKHAFYEDDALLPAPEQFTDADVDVFGKKAAPAAAARVYEQWHLPGTTHDRLPMATPSISDLHMPSYVSAASKKYVFIQAVPAHVQHNLDVGHRSSTQWPDVYELSSVASDDDARVLEGHLDGTEDGLGNVQVGDEPFSRTSASSDLLSRYLSLQSQASLPEESINGCTELSIDVQLLDVEGSFDPIAFKEGRLRLDVRWMVKLSGDGVVHQAQSFQGTTSLGCQRRVRTTSMVQGWPSSEAPIAPELKPRSLDDFKGTPHSRASSDARSSGLLSASLLPHTPRLPSTPPSGSTFSPRPFLLPCSAGTRKRQESALSSLPSVVDPTSTRPEGTPRQRQVSAGNSTFDARKMSPRRPPYKRSDTYHPSLIALPPHKQPHDPFSPMSSSPTRPLFDSISEHNTEHTPRNRFSRLDQPIMEVSPPAGLYSASTSLASITGSAMT</sequence>
<reference evidence="2 3" key="1">
    <citation type="submission" date="2014-05" db="EMBL/GenBank/DDBJ databases">
        <title>Draft genome sequence of a rare smut relative, Tilletiaria anomala UBC 951.</title>
        <authorList>
            <consortium name="DOE Joint Genome Institute"/>
            <person name="Toome M."/>
            <person name="Kuo A."/>
            <person name="Henrissat B."/>
            <person name="Lipzen A."/>
            <person name="Tritt A."/>
            <person name="Yoshinaga Y."/>
            <person name="Zane M."/>
            <person name="Barry K."/>
            <person name="Grigoriev I.V."/>
            <person name="Spatafora J.W."/>
            <person name="Aimea M.C."/>
        </authorList>
    </citation>
    <scope>NUCLEOTIDE SEQUENCE [LARGE SCALE GENOMIC DNA]</scope>
    <source>
        <strain evidence="2 3">UBC 951</strain>
    </source>
</reference>
<feature type="region of interest" description="Disordered" evidence="1">
    <location>
        <begin position="911"/>
        <end position="958"/>
    </location>
</feature>
<feature type="compositionally biased region" description="Low complexity" evidence="1">
    <location>
        <begin position="1272"/>
        <end position="1281"/>
    </location>
</feature>
<feature type="compositionally biased region" description="Basic and acidic residues" evidence="1">
    <location>
        <begin position="1230"/>
        <end position="1240"/>
    </location>
</feature>
<feature type="compositionally biased region" description="Low complexity" evidence="1">
    <location>
        <begin position="270"/>
        <end position="279"/>
    </location>
</feature>
<feature type="region of interest" description="Disordered" evidence="1">
    <location>
        <begin position="720"/>
        <end position="769"/>
    </location>
</feature>
<dbReference type="EMBL" id="JMSN01000027">
    <property type="protein sequence ID" value="KDN47995.1"/>
    <property type="molecule type" value="Genomic_DNA"/>
</dbReference>
<evidence type="ECO:0000313" key="2">
    <source>
        <dbReference type="EMBL" id="KDN47995.1"/>
    </source>
</evidence>